<comment type="caution">
    <text evidence="1">The sequence shown here is derived from an EMBL/GenBank/DDBJ whole genome shotgun (WGS) entry which is preliminary data.</text>
</comment>
<proteinExistence type="predicted"/>
<sequence length="157" mass="17792">MLTKWDVSERLKRNVRTCKDCCEVHFSRSRGAEINVREWAACTNRQSCKSVVVVVVVVVGWSYVEGAGEDEAINGVLASFLAAPQTLLRLPTSQTDRAAIFVDWLRWKDCHENVKVSLTARSVFGFTPFRHNRPGWCDINSSFFIHFLHLLLHSIGA</sequence>
<evidence type="ECO:0000313" key="1">
    <source>
        <dbReference type="EMBL" id="VEL32163.1"/>
    </source>
</evidence>
<keyword evidence="2" id="KW-1185">Reference proteome</keyword>
<protein>
    <submittedName>
        <fullName evidence="1">Uncharacterized protein</fullName>
    </submittedName>
</protein>
<gene>
    <name evidence="1" type="ORF">PXEA_LOCUS25603</name>
</gene>
<reference evidence="1" key="1">
    <citation type="submission" date="2018-11" db="EMBL/GenBank/DDBJ databases">
        <authorList>
            <consortium name="Pathogen Informatics"/>
        </authorList>
    </citation>
    <scope>NUCLEOTIDE SEQUENCE</scope>
</reference>
<name>A0A3S5CS74_9PLAT</name>
<dbReference type="AlphaFoldDB" id="A0A3S5CS74"/>
<evidence type="ECO:0000313" key="2">
    <source>
        <dbReference type="Proteomes" id="UP000784294"/>
    </source>
</evidence>
<dbReference type="Proteomes" id="UP000784294">
    <property type="component" value="Unassembled WGS sequence"/>
</dbReference>
<dbReference type="EMBL" id="CAAALY010131003">
    <property type="protein sequence ID" value="VEL32163.1"/>
    <property type="molecule type" value="Genomic_DNA"/>
</dbReference>
<accession>A0A3S5CS74</accession>
<organism evidence="1 2">
    <name type="scientific">Protopolystoma xenopodis</name>
    <dbReference type="NCBI Taxonomy" id="117903"/>
    <lineage>
        <taxon>Eukaryota</taxon>
        <taxon>Metazoa</taxon>
        <taxon>Spiralia</taxon>
        <taxon>Lophotrochozoa</taxon>
        <taxon>Platyhelminthes</taxon>
        <taxon>Monogenea</taxon>
        <taxon>Polyopisthocotylea</taxon>
        <taxon>Polystomatidea</taxon>
        <taxon>Polystomatidae</taxon>
        <taxon>Protopolystoma</taxon>
    </lineage>
</organism>